<dbReference type="SMART" id="SM00233">
    <property type="entry name" value="PH"/>
    <property type="match status" value="1"/>
</dbReference>
<sequence>MLAWLFLDKQKNAAAVRIQAIARGRKSRANVTANRPELERGKSVRVQAAARIAARFRGGKTREQVSVLRGERQLSDAQTKSGFLEKRSAKRSFVFGPRQVVLWQRKFVSIDDFHFCYGSRAPRKRGASGALHGEKRIPLREIHDILMVEGREQFILVTPRARLHFQCRSAVDSQAWINTISLLRAYLREQDKARAPALPAFVTVRS</sequence>
<reference evidence="2" key="1">
    <citation type="submission" date="2021-05" db="EMBL/GenBank/DDBJ databases">
        <title>The genome of the haptophyte Pavlova lutheri (Diacronema luteri, Pavlovales) - a model for lipid biosynthesis in eukaryotic algae.</title>
        <authorList>
            <person name="Hulatt C.J."/>
            <person name="Posewitz M.C."/>
        </authorList>
    </citation>
    <scope>NUCLEOTIDE SEQUENCE</scope>
    <source>
        <strain evidence="2">NIVA-4/92</strain>
    </source>
</reference>
<dbReference type="Gene3D" id="2.30.29.30">
    <property type="entry name" value="Pleckstrin-homology domain (PH domain)/Phosphotyrosine-binding domain (PTB)"/>
    <property type="match status" value="1"/>
</dbReference>
<evidence type="ECO:0000313" key="3">
    <source>
        <dbReference type="Proteomes" id="UP000751190"/>
    </source>
</evidence>
<dbReference type="EMBL" id="JAGTXO010000015">
    <property type="protein sequence ID" value="KAG8463610.1"/>
    <property type="molecule type" value="Genomic_DNA"/>
</dbReference>
<dbReference type="PROSITE" id="PS50003">
    <property type="entry name" value="PH_DOMAIN"/>
    <property type="match status" value="1"/>
</dbReference>
<name>A0A8J6CBE0_DIALT</name>
<keyword evidence="3" id="KW-1185">Reference proteome</keyword>
<dbReference type="Proteomes" id="UP000751190">
    <property type="component" value="Unassembled WGS sequence"/>
</dbReference>
<evidence type="ECO:0000313" key="2">
    <source>
        <dbReference type="EMBL" id="KAG8463610.1"/>
    </source>
</evidence>
<accession>A0A8J6CBE0</accession>
<dbReference type="SUPFAM" id="SSF50729">
    <property type="entry name" value="PH domain-like"/>
    <property type="match status" value="1"/>
</dbReference>
<comment type="caution">
    <text evidence="2">The sequence shown here is derived from an EMBL/GenBank/DDBJ whole genome shotgun (WGS) entry which is preliminary data.</text>
</comment>
<dbReference type="AlphaFoldDB" id="A0A8J6CBE0"/>
<evidence type="ECO:0000259" key="1">
    <source>
        <dbReference type="PROSITE" id="PS50003"/>
    </source>
</evidence>
<dbReference type="PROSITE" id="PS50096">
    <property type="entry name" value="IQ"/>
    <property type="match status" value="2"/>
</dbReference>
<feature type="domain" description="PH" evidence="1">
    <location>
        <begin position="77"/>
        <end position="185"/>
    </location>
</feature>
<organism evidence="2 3">
    <name type="scientific">Diacronema lutheri</name>
    <name type="common">Unicellular marine alga</name>
    <name type="synonym">Monochrysis lutheri</name>
    <dbReference type="NCBI Taxonomy" id="2081491"/>
    <lineage>
        <taxon>Eukaryota</taxon>
        <taxon>Haptista</taxon>
        <taxon>Haptophyta</taxon>
        <taxon>Pavlovophyceae</taxon>
        <taxon>Pavlovales</taxon>
        <taxon>Pavlovaceae</taxon>
        <taxon>Diacronema</taxon>
    </lineage>
</organism>
<dbReference type="InterPro" id="IPR001849">
    <property type="entry name" value="PH_domain"/>
</dbReference>
<proteinExistence type="predicted"/>
<dbReference type="InterPro" id="IPR011993">
    <property type="entry name" value="PH-like_dom_sf"/>
</dbReference>
<protein>
    <recommendedName>
        <fullName evidence="1">PH domain-containing protein</fullName>
    </recommendedName>
</protein>
<gene>
    <name evidence="2" type="ORF">KFE25_003883</name>
</gene>